<dbReference type="GO" id="GO:0016020">
    <property type="term" value="C:membrane"/>
    <property type="evidence" value="ECO:0007669"/>
    <property type="project" value="UniProtKB-SubCell"/>
</dbReference>
<organism evidence="7 8">
    <name type="scientific">Stenotrophomonas acidaminiphila</name>
    <dbReference type="NCBI Taxonomy" id="128780"/>
    <lineage>
        <taxon>Bacteria</taxon>
        <taxon>Pseudomonadati</taxon>
        <taxon>Pseudomonadota</taxon>
        <taxon>Gammaproteobacteria</taxon>
        <taxon>Lysobacterales</taxon>
        <taxon>Lysobacteraceae</taxon>
        <taxon>Stenotrophomonas</taxon>
    </lineage>
</organism>
<keyword evidence="2 3" id="KW-0472">Membrane</keyword>
<evidence type="ECO:0000256" key="3">
    <source>
        <dbReference type="PROSITE-ProRule" id="PRU00473"/>
    </source>
</evidence>
<dbReference type="CDD" id="cd07185">
    <property type="entry name" value="OmpA_C-like"/>
    <property type="match status" value="1"/>
</dbReference>
<feature type="chain" id="PRO_5006588558" description="OmpA-like domain-containing protein" evidence="5">
    <location>
        <begin position="41"/>
        <end position="2312"/>
    </location>
</feature>
<dbReference type="EMBL" id="CP012900">
    <property type="protein sequence ID" value="ALJ27460.1"/>
    <property type="molecule type" value="Genomic_DNA"/>
</dbReference>
<gene>
    <name evidence="7" type="ORF">AOT14_10480</name>
</gene>
<dbReference type="InterPro" id="IPR036737">
    <property type="entry name" value="OmpA-like_sf"/>
</dbReference>
<proteinExistence type="predicted"/>
<name>A0A0S1AXH3_9GAMM</name>
<dbReference type="KEGG" id="sacz:AOT14_10480"/>
<dbReference type="Pfam" id="PF01345">
    <property type="entry name" value="DUF11"/>
    <property type="match status" value="6"/>
</dbReference>
<dbReference type="InterPro" id="IPR006664">
    <property type="entry name" value="OMP_bac"/>
</dbReference>
<evidence type="ECO:0000313" key="7">
    <source>
        <dbReference type="EMBL" id="ALJ27460.1"/>
    </source>
</evidence>
<sequence length="2312" mass="231325" precursor="true">MREGLQCRRAGFMGWRPRIGAALAALGLFSLLAVAPAAQAQIRNGGFETQSFSDWTLRDYNRPNVLATDAPTTTAQLGLVATGTTTTGGNGSGYRAQILTSPGTAANTNGILQFPFSGTASALVGGNDGQARKATSIEQEATMTLADVDPVDGKVHIRFAMAPVLYDAGHSAVEQPFFFVEVVNKTKGNTQLFQTFNFAGQAGIPWTRVGNYRSTNWQGFDIAPGNGRLDPGDVVVLKVFVSNCQPGAADHTAQVYMDVFGSKMPGLSVAASGPSTTKPGEQVTYTYNYVNNSGVYALGSMVRLAAPVTADGKYLAFVPGSYPNTCTGVHDGIPPRADYIDCPVGDLVNGAGGSFPVTFTVPADAATSGSGAVINNGDYDVRANTVSPFIGPLVKTRIAAGAAVLVDLGIAIGNGNVPSYLAGGAVTYEVTVTNHGPVDVTGALIRQTTLSGVTNAAAASWTCSAPGTASCGAASGTGALDTTGNLPVGQTLVYTITTLNAAAAGTPVVTVVTVAPPAGMTDSAAANDSAGMSTPVSTAQYTLTVNTLGAGSGRVDAVPAAAACPAAPVPAAACSQQQLGQNEDAYLTAVAGAGSIFKRWDPAGDCTAVNGSECHVNMGSANRNVTAVFARAWVVSPTVIGGTWTGEPSVEEGSTGTFTVTPNVAGSVPTVVSDTCAVTQSGPVGGKYTYTTGPVSADCAFRIEFPSPVLAVSKSASVASAPVGTSFDYVIQVSNTGALATTAPVQVSDSIPTGLTIVAASLPGGCTQNQQVVSCTIASLASADTVTRTIRVTATAAATGSTSNTATVSGGGDTACPVASPCRSNTVIVTVGSRPDLAITKSASAATVVVGAAFNYTLVVTNSGTGPTTAAATVTDVIPTGLAIGSLPSGCALDPAGSQTVACTIAAGLSNVAPGNTATYVIPVTPTAAAAAAGSVSNTASVSGGGDPDCTTGCASNAVTTTITAPALAIAKSASVATAVVGVAFDYTLTVSNTGTADTTAVATVVDDVPAGLTINTAPGCGIAGQTVTCTVAAGLTTATPADFTINVTPTAAAASSVQNTARVSGGGDPDCTAGCASNAVTTTITAPALAIAKSGPASAIVGVPFDYVITVSNTGTADAIADATVVDEVPADLLINTAAGCAISGQTVTCTVPRASLAINATATITINVSPIMHGSNAVNTARVAGGGDPACPVGAPCASAAVTTALVAQNPVLDLVKSATVPTGYGAGETLTYSFVLTNAGNVALTGVALNDPLLGGAVACPGSTLAVGASMTCGPRLYTLTQADVDAGVLVNSATARGLPPAPAPGVAPKAVTGSSSTSTPITHALDQELSKAVTADSTGGDAAVGDVLTYTVTLTNRSNATLANVELSDALITPRSIVCASVAPGAVCQLVGTYTVTQADADAGVVRNTARASGPLCPAGTGDPRCTTILSTPVVSIRANDDGATTKAGMPVTTPALGNDTHVGGAIDPASVTLMATSADGTLSVDPATGAITFVPAPGFAGTTTYSYRICLAAPNATVCDTATVTVVVALRLIVAVDDVPPATDGSTGAPSLGNAYDNDTLDGAPVDPTKITGTVTTPATPLKGGPVPVLDPATGEVSVPSATPAGTYTIGYRICEALHPGNCADASVTVTVTAPAIEPVGDNAEPLSGDGGGTTPSVLEKHTLGGRPIRPGEVTLVPGVPSHPGLKMNPDGTIRIGTAIPTGTYTFPYTICEVLNPGNCVTATVTVIVAGQVQLRVTKVAGMREVRLGDLVRYTLTVENSGTVGLVGGSVIDTPPAGFSYVEGSLLVEDGDNAATVAGQRPLRFDGLDVRAGGKARLVYLMRVGAGVRAGTLVNQAQARSLEGEPLSNVATAEVTLAGDPLLDDSLVFGTVFNDRDGDGWQDSAALTGVTVQGGFAPGAYVAHSTTVDRGDGMQPQADASAPLLHGIVVGAIGGRQSEADPADARQVVVRQRLRALDFSDDFVLTSDQGVSVRMDRAGVTTVHRDGEAAKGMNAAAPTVERRIAHGADDYVVDYVIGNAGIDERGIPGVRIASVEGLLVETDQYGRYHLAGIPGGAWERGRNFILKVDPSTLPTGAAFTTDNPLLRRVTPGMPVRFDWGVKLPERAVEGGARQVEMEMGEVFFAPGSAQVQPRYRQAVEAMAAKVREHPGMEVVIQAEASNEALAFERAAAVKAALLAQLDEATARTLSVVARAKVGDTAPLVAGIDGQGVLLGTVLFDTGKSAIRPGFEALLDTVAAALERLGSGRVSIVGHADVRGSDAYNTALGLARAKAVSDALGKRLGAEARSRLRVDSADVPAVPVGVRK</sequence>
<protein>
    <recommendedName>
        <fullName evidence="6">OmpA-like domain-containing protein</fullName>
    </recommendedName>
</protein>
<dbReference type="InterPro" id="IPR013783">
    <property type="entry name" value="Ig-like_fold"/>
</dbReference>
<dbReference type="PANTHER" id="PTHR34819:SF3">
    <property type="entry name" value="CELL SURFACE PROTEIN"/>
    <property type="match status" value="1"/>
</dbReference>
<dbReference type="InterPro" id="IPR051172">
    <property type="entry name" value="Chlamydia_OmcB"/>
</dbReference>
<dbReference type="Proteomes" id="UP000061010">
    <property type="component" value="Chromosome"/>
</dbReference>
<feature type="signal peptide" evidence="5">
    <location>
        <begin position="1"/>
        <end position="40"/>
    </location>
</feature>
<reference evidence="7 8" key="1">
    <citation type="journal article" date="2015" name="Genome Announc.">
        <title>Complete Genome Sequencing of Stenotrophomonas acidaminiphila ZAC14D2_NAIMI4_2, a Multidrug-Resistant Strain Isolated from Sediments of a Polluted River in Mexico, Uncovers New Antibiotic Resistance Genes and a Novel Class-II Lasso Peptide Biosynthesis Gene Cluster.</title>
        <authorList>
            <person name="Vinuesa P."/>
            <person name="Ochoa-Sanchez L.E."/>
        </authorList>
    </citation>
    <scope>NUCLEOTIDE SEQUENCE [LARGE SCALE GENOMIC DNA]</scope>
    <source>
        <strain evidence="7 8">ZAC14D2_NAIMI4_2</strain>
    </source>
</reference>
<feature type="region of interest" description="Disordered" evidence="4">
    <location>
        <begin position="1304"/>
        <end position="1323"/>
    </location>
</feature>
<dbReference type="PRINTS" id="PR01021">
    <property type="entry name" value="OMPADOMAIN"/>
</dbReference>
<accession>A0A0S1AXH3</accession>
<dbReference type="SUPFAM" id="SSF103088">
    <property type="entry name" value="OmpA-like"/>
    <property type="match status" value="2"/>
</dbReference>
<dbReference type="NCBIfam" id="TIGR01451">
    <property type="entry name" value="B_ant_repeat"/>
    <property type="match status" value="6"/>
</dbReference>
<evidence type="ECO:0000256" key="2">
    <source>
        <dbReference type="ARBA" id="ARBA00023136"/>
    </source>
</evidence>
<dbReference type="InterPro" id="IPR006665">
    <property type="entry name" value="OmpA-like"/>
</dbReference>
<evidence type="ECO:0000259" key="6">
    <source>
        <dbReference type="PROSITE" id="PS51123"/>
    </source>
</evidence>
<feature type="domain" description="OmpA-like" evidence="6">
    <location>
        <begin position="2211"/>
        <end position="2312"/>
    </location>
</feature>
<keyword evidence="5" id="KW-0732">Signal</keyword>
<comment type="subcellular location">
    <subcellularLocation>
        <location evidence="1">Membrane</location>
    </subcellularLocation>
</comment>
<feature type="region of interest" description="Disordered" evidence="4">
    <location>
        <begin position="1545"/>
        <end position="1592"/>
    </location>
</feature>
<dbReference type="PATRIC" id="fig|128780.6.peg.1046"/>
<dbReference type="InterPro" id="IPR055354">
    <property type="entry name" value="DUF7507"/>
</dbReference>
<dbReference type="InterPro" id="IPR001434">
    <property type="entry name" value="OmcB-like_DUF11"/>
</dbReference>
<dbReference type="Pfam" id="PF00691">
    <property type="entry name" value="OmpA"/>
    <property type="match status" value="1"/>
</dbReference>
<dbReference type="Gene3D" id="3.30.1330.60">
    <property type="entry name" value="OmpA-like domain"/>
    <property type="match status" value="2"/>
</dbReference>
<evidence type="ECO:0000256" key="4">
    <source>
        <dbReference type="SAM" id="MobiDB-lite"/>
    </source>
</evidence>
<evidence type="ECO:0000256" key="1">
    <source>
        <dbReference type="ARBA" id="ARBA00004370"/>
    </source>
</evidence>
<dbReference type="Pfam" id="PF24346">
    <property type="entry name" value="DUF7507"/>
    <property type="match status" value="2"/>
</dbReference>
<dbReference type="InterPro" id="IPR047589">
    <property type="entry name" value="DUF11_rpt"/>
</dbReference>
<dbReference type="PANTHER" id="PTHR34819">
    <property type="entry name" value="LARGE CYSTEINE-RICH PERIPLASMIC PROTEIN OMCB"/>
    <property type="match status" value="1"/>
</dbReference>
<dbReference type="PROSITE" id="PS51123">
    <property type="entry name" value="OMPA_2"/>
    <property type="match status" value="1"/>
</dbReference>
<dbReference type="Gene3D" id="2.60.40.10">
    <property type="entry name" value="Immunoglobulins"/>
    <property type="match status" value="2"/>
</dbReference>
<keyword evidence="8" id="KW-1185">Reference proteome</keyword>
<evidence type="ECO:0000313" key="8">
    <source>
        <dbReference type="Proteomes" id="UP000061010"/>
    </source>
</evidence>
<evidence type="ECO:0000256" key="5">
    <source>
        <dbReference type="SAM" id="SignalP"/>
    </source>
</evidence>